<dbReference type="PANTHER" id="PTHR10061:SF0">
    <property type="entry name" value="S-FORMYLGLUTATHIONE HYDROLASE"/>
    <property type="match status" value="1"/>
</dbReference>
<dbReference type="GO" id="GO:0046294">
    <property type="term" value="P:formaldehyde catabolic process"/>
    <property type="evidence" value="ECO:0007669"/>
    <property type="project" value="InterPro"/>
</dbReference>
<dbReference type="KEGG" id="cnc:CNE_1c00130"/>
<dbReference type="GO" id="GO:0018738">
    <property type="term" value="F:S-formylglutathione hydrolase activity"/>
    <property type="evidence" value="ECO:0007669"/>
    <property type="project" value="UniProtKB-UniRule"/>
</dbReference>
<dbReference type="PANTHER" id="PTHR10061">
    <property type="entry name" value="S-FORMYLGLUTATHIONE HYDROLASE"/>
    <property type="match status" value="1"/>
</dbReference>
<evidence type="ECO:0000256" key="4">
    <source>
        <dbReference type="ARBA" id="ARBA00022801"/>
    </source>
</evidence>
<dbReference type="SMR" id="G0ERV5"/>
<dbReference type="InterPro" id="IPR014186">
    <property type="entry name" value="S-formylglutathione_hydrol"/>
</dbReference>
<reference evidence="9 10" key="1">
    <citation type="journal article" date="2011" name="J. Bacteriol.">
        <title>Complete genome sequence of the type strain Cupriavidus necator N-1.</title>
        <authorList>
            <person name="Poehlein A."/>
            <person name="Kusian B."/>
            <person name="Friedrich B."/>
            <person name="Daniel R."/>
            <person name="Bowien B."/>
        </authorList>
    </citation>
    <scope>NUCLEOTIDE SEQUENCE [LARGE SCALE GENOMIC DNA]</scope>
    <source>
        <strain evidence="10">ATCC 43291 / DSM 13513 / CCUG 52238 / LMG 8453 / N-1</strain>
    </source>
</reference>
<dbReference type="GeneID" id="34308332"/>
<dbReference type="Pfam" id="PF00756">
    <property type="entry name" value="Esterase"/>
    <property type="match status" value="1"/>
</dbReference>
<dbReference type="HOGENOM" id="CLU_056472_0_0_4"/>
<evidence type="ECO:0000256" key="1">
    <source>
        <dbReference type="ARBA" id="ARBA00005622"/>
    </source>
</evidence>
<keyword evidence="3 8" id="KW-0719">Serine esterase</keyword>
<evidence type="ECO:0000256" key="5">
    <source>
        <dbReference type="ARBA" id="ARBA00047590"/>
    </source>
</evidence>
<accession>G0ERV5</accession>
<dbReference type="GO" id="GO:0005829">
    <property type="term" value="C:cytosol"/>
    <property type="evidence" value="ECO:0007669"/>
    <property type="project" value="TreeGrafter"/>
</dbReference>
<evidence type="ECO:0000256" key="7">
    <source>
        <dbReference type="PIRSR" id="PIRSR614186-1"/>
    </source>
</evidence>
<organism evidence="9 10">
    <name type="scientific">Cupriavidus necator (strain ATCC 43291 / DSM 13513 / CCUG 52238 / LMG 8453 / N-1)</name>
    <name type="common">Ralstonia eutropha</name>
    <dbReference type="NCBI Taxonomy" id="1042878"/>
    <lineage>
        <taxon>Bacteria</taxon>
        <taxon>Pseudomonadati</taxon>
        <taxon>Pseudomonadota</taxon>
        <taxon>Betaproteobacteria</taxon>
        <taxon>Burkholderiales</taxon>
        <taxon>Burkholderiaceae</taxon>
        <taxon>Cupriavidus</taxon>
    </lineage>
</organism>
<dbReference type="NCBIfam" id="TIGR02821">
    <property type="entry name" value="fghA_ester_D"/>
    <property type="match status" value="1"/>
</dbReference>
<dbReference type="SUPFAM" id="SSF53474">
    <property type="entry name" value="alpha/beta-Hydrolases"/>
    <property type="match status" value="1"/>
</dbReference>
<dbReference type="Gene3D" id="3.40.50.1820">
    <property type="entry name" value="alpha/beta hydrolase"/>
    <property type="match status" value="1"/>
</dbReference>
<gene>
    <name evidence="9" type="primary">fghA</name>
    <name evidence="9" type="ordered locus">CNE_1c00130</name>
</gene>
<dbReference type="RefSeq" id="WP_013955113.1">
    <property type="nucleotide sequence ID" value="NC_015726.1"/>
</dbReference>
<comment type="similarity">
    <text evidence="1 8">Belongs to the esterase D family.</text>
</comment>
<name>G0ERV5_CUPNN</name>
<dbReference type="FunFam" id="3.40.50.1820:FF:000002">
    <property type="entry name" value="S-formylglutathione hydrolase"/>
    <property type="match status" value="1"/>
</dbReference>
<protein>
    <recommendedName>
        <fullName evidence="2 6">S-formylglutathione hydrolase</fullName>
        <ecNumber evidence="2 6">3.1.2.12</ecNumber>
    </recommendedName>
</protein>
<dbReference type="AlphaFoldDB" id="G0ERV5"/>
<proteinExistence type="inferred from homology"/>
<feature type="active site" description="Charge relay system" evidence="7">
    <location>
        <position position="259"/>
    </location>
</feature>
<comment type="catalytic activity">
    <reaction evidence="5 8">
        <text>S-formylglutathione + H2O = formate + glutathione + H(+)</text>
        <dbReference type="Rhea" id="RHEA:14961"/>
        <dbReference type="ChEBI" id="CHEBI:15377"/>
        <dbReference type="ChEBI" id="CHEBI:15378"/>
        <dbReference type="ChEBI" id="CHEBI:15740"/>
        <dbReference type="ChEBI" id="CHEBI:57688"/>
        <dbReference type="ChEBI" id="CHEBI:57925"/>
        <dbReference type="EC" id="3.1.2.12"/>
    </reaction>
</comment>
<evidence type="ECO:0000256" key="2">
    <source>
        <dbReference type="ARBA" id="ARBA00012479"/>
    </source>
</evidence>
<evidence type="ECO:0000256" key="3">
    <source>
        <dbReference type="ARBA" id="ARBA00022487"/>
    </source>
</evidence>
<sequence length="279" mass="30088">MIELLSEHMCHGGRQQLYSHTSAATGLPMRFSAYLPPAAAHGPVPALIYLAGLTCNEETFVIKAGAQRFAARHGLMLIAPDTSPRGAGIEQASTDSDFGLAASFYVDAVTAPWSRHFRMESYIALELPELIESALPVARGRIGIMGHSMGGHGALMLALRHPGRFRSVSALAPIAAPTQCPWGRKAFAGYFGGDVAAWADHDASQLMAAASTPYPQGILVDQGMDDPFLASQLHPSSFEDACRQARQPLELRRHPGYDHGYFFIMSFIGDHIAHHAAQL</sequence>
<keyword evidence="4 8" id="KW-0378">Hydrolase</keyword>
<comment type="function">
    <text evidence="8">Serine hydrolase involved in the detoxification of formaldehyde.</text>
</comment>
<dbReference type="EC" id="3.1.2.12" evidence="2 6"/>
<evidence type="ECO:0000313" key="10">
    <source>
        <dbReference type="Proteomes" id="UP000006798"/>
    </source>
</evidence>
<dbReference type="GO" id="GO:0052689">
    <property type="term" value="F:carboxylic ester hydrolase activity"/>
    <property type="evidence" value="ECO:0007669"/>
    <property type="project" value="UniProtKB-KW"/>
</dbReference>
<dbReference type="EMBL" id="CP002877">
    <property type="protein sequence ID" value="AEI75383.1"/>
    <property type="molecule type" value="Genomic_DNA"/>
</dbReference>
<feature type="active site" description="Charge relay system" evidence="7">
    <location>
        <position position="226"/>
    </location>
</feature>
<dbReference type="InterPro" id="IPR000801">
    <property type="entry name" value="Esterase-like"/>
</dbReference>
<dbReference type="MEROPS" id="S09.940"/>
<evidence type="ECO:0000313" key="9">
    <source>
        <dbReference type="EMBL" id="AEI75383.1"/>
    </source>
</evidence>
<evidence type="ECO:0000256" key="8">
    <source>
        <dbReference type="RuleBase" id="RU363068"/>
    </source>
</evidence>
<feature type="active site" description="Charge relay system" evidence="7">
    <location>
        <position position="148"/>
    </location>
</feature>
<dbReference type="Proteomes" id="UP000006798">
    <property type="component" value="Chromosome 1"/>
</dbReference>
<dbReference type="InterPro" id="IPR029058">
    <property type="entry name" value="AB_hydrolase_fold"/>
</dbReference>
<evidence type="ECO:0000256" key="6">
    <source>
        <dbReference type="NCBIfam" id="TIGR02821"/>
    </source>
</evidence>